<organism evidence="3 4">
    <name type="scientific">Rubripirellula tenax</name>
    <dbReference type="NCBI Taxonomy" id="2528015"/>
    <lineage>
        <taxon>Bacteria</taxon>
        <taxon>Pseudomonadati</taxon>
        <taxon>Planctomycetota</taxon>
        <taxon>Planctomycetia</taxon>
        <taxon>Pirellulales</taxon>
        <taxon>Pirellulaceae</taxon>
        <taxon>Rubripirellula</taxon>
    </lineage>
</organism>
<dbReference type="PANTHER" id="PTHR44943">
    <property type="entry name" value="CELLULOSE SYNTHASE OPERON PROTEIN C"/>
    <property type="match status" value="1"/>
</dbReference>
<dbReference type="InterPro" id="IPR019734">
    <property type="entry name" value="TPR_rpt"/>
</dbReference>
<dbReference type="SMART" id="SM00028">
    <property type="entry name" value="TPR"/>
    <property type="match status" value="2"/>
</dbReference>
<dbReference type="Gene3D" id="1.25.40.10">
    <property type="entry name" value="Tetratricopeptide repeat domain"/>
    <property type="match status" value="1"/>
</dbReference>
<dbReference type="AlphaFoldDB" id="A0A5C6ECL2"/>
<protein>
    <submittedName>
        <fullName evidence="3">Tetratricopeptide repeat protein</fullName>
    </submittedName>
</protein>
<keyword evidence="1" id="KW-0677">Repeat</keyword>
<comment type="caution">
    <text evidence="3">The sequence shown here is derived from an EMBL/GenBank/DDBJ whole genome shotgun (WGS) entry which is preliminary data.</text>
</comment>
<dbReference type="Proteomes" id="UP000318288">
    <property type="component" value="Unassembled WGS sequence"/>
</dbReference>
<dbReference type="OrthoDB" id="5477554at2"/>
<dbReference type="InterPro" id="IPR011990">
    <property type="entry name" value="TPR-like_helical_dom_sf"/>
</dbReference>
<dbReference type="EMBL" id="SJPW01000008">
    <property type="protein sequence ID" value="TWU46184.1"/>
    <property type="molecule type" value="Genomic_DNA"/>
</dbReference>
<sequence length="166" mass="19294">MSKSKKTWWRRLLSGVVILATCWWLAYSVCWQWGWGYYEAGGGSTIYEPLDENEMESAVTSFRRASLINPWGVSSRNYAGKSLIELGRYEESLVEFDSALSIWSRSFTAHYRKSYALMKLKRYPEMVESLKKAIELQGSLGQVVRFSTEFEEVQGESFMEPFLDQY</sequence>
<dbReference type="SUPFAM" id="SSF48452">
    <property type="entry name" value="TPR-like"/>
    <property type="match status" value="1"/>
</dbReference>
<evidence type="ECO:0000256" key="1">
    <source>
        <dbReference type="ARBA" id="ARBA00022737"/>
    </source>
</evidence>
<name>A0A5C6ECL2_9BACT</name>
<dbReference type="InterPro" id="IPR051685">
    <property type="entry name" value="Ycf3/AcsC/BcsC/TPR_MFPF"/>
</dbReference>
<evidence type="ECO:0000256" key="2">
    <source>
        <dbReference type="ARBA" id="ARBA00022803"/>
    </source>
</evidence>
<keyword evidence="2" id="KW-0802">TPR repeat</keyword>
<reference evidence="3 4" key="1">
    <citation type="submission" date="2019-02" db="EMBL/GenBank/DDBJ databases">
        <title>Deep-cultivation of Planctomycetes and their phenomic and genomic characterization uncovers novel biology.</title>
        <authorList>
            <person name="Wiegand S."/>
            <person name="Jogler M."/>
            <person name="Boedeker C."/>
            <person name="Pinto D."/>
            <person name="Vollmers J."/>
            <person name="Rivas-Marin E."/>
            <person name="Kohn T."/>
            <person name="Peeters S.H."/>
            <person name="Heuer A."/>
            <person name="Rast P."/>
            <person name="Oberbeckmann S."/>
            <person name="Bunk B."/>
            <person name="Jeske O."/>
            <person name="Meyerdierks A."/>
            <person name="Storesund J.E."/>
            <person name="Kallscheuer N."/>
            <person name="Luecker S."/>
            <person name="Lage O.M."/>
            <person name="Pohl T."/>
            <person name="Merkel B.J."/>
            <person name="Hornburger P."/>
            <person name="Mueller R.-W."/>
            <person name="Bruemmer F."/>
            <person name="Labrenz M."/>
            <person name="Spormann A.M."/>
            <person name="Op Den Camp H."/>
            <person name="Overmann J."/>
            <person name="Amann R."/>
            <person name="Jetten M.S.M."/>
            <person name="Mascher T."/>
            <person name="Medema M.H."/>
            <person name="Devos D.P."/>
            <person name="Kaster A.-K."/>
            <person name="Ovreas L."/>
            <person name="Rohde M."/>
            <person name="Galperin M.Y."/>
            <person name="Jogler C."/>
        </authorList>
    </citation>
    <scope>NUCLEOTIDE SEQUENCE [LARGE SCALE GENOMIC DNA]</scope>
    <source>
        <strain evidence="3 4">Poly51</strain>
    </source>
</reference>
<evidence type="ECO:0000313" key="4">
    <source>
        <dbReference type="Proteomes" id="UP000318288"/>
    </source>
</evidence>
<keyword evidence="4" id="KW-1185">Reference proteome</keyword>
<accession>A0A5C6ECL2</accession>
<dbReference type="RefSeq" id="WP_146461889.1">
    <property type="nucleotide sequence ID" value="NZ_SJPW01000008.1"/>
</dbReference>
<proteinExistence type="predicted"/>
<dbReference type="Pfam" id="PF13181">
    <property type="entry name" value="TPR_8"/>
    <property type="match status" value="1"/>
</dbReference>
<dbReference type="PANTHER" id="PTHR44943:SF8">
    <property type="entry name" value="TPR REPEAT-CONTAINING PROTEIN MJ0263"/>
    <property type="match status" value="1"/>
</dbReference>
<gene>
    <name evidence="3" type="ORF">Poly51_55790</name>
</gene>
<evidence type="ECO:0000313" key="3">
    <source>
        <dbReference type="EMBL" id="TWU46184.1"/>
    </source>
</evidence>